<comment type="similarity">
    <text evidence="1 4">Belongs to the yippee family.</text>
</comment>
<dbReference type="InterPro" id="IPR004910">
    <property type="entry name" value="Yippee/Mis18/Cereblon"/>
</dbReference>
<sequence>MGRVHRTYLPGTRIYACSNCRAHLTNYEDIVSKSFQGRTGRAYLFNSVVNVTLGPTEERILNTGLHKVSDIYCNCCDGYLGWRYEEAFEQSQKYKENKVVLEKARMTREEWTLEVDNPPTSP</sequence>
<dbReference type="InterPro" id="IPR034751">
    <property type="entry name" value="Yippee"/>
</dbReference>
<dbReference type="EMBL" id="HBEZ01038685">
    <property type="protein sequence ID" value="CAD8643624.1"/>
    <property type="molecule type" value="Transcribed_RNA"/>
</dbReference>
<dbReference type="EMBL" id="HBEZ01038683">
    <property type="protein sequence ID" value="CAD8643623.1"/>
    <property type="molecule type" value="Transcribed_RNA"/>
</dbReference>
<dbReference type="PANTHER" id="PTHR13848">
    <property type="entry name" value="PROTEIN YIPPEE-LIKE CG15309-RELATED"/>
    <property type="match status" value="1"/>
</dbReference>
<protein>
    <recommendedName>
        <fullName evidence="4">Protein yippee-like</fullName>
    </recommendedName>
</protein>
<proteinExistence type="inferred from homology"/>
<dbReference type="InterPro" id="IPR039058">
    <property type="entry name" value="Yippee_fam"/>
</dbReference>
<evidence type="ECO:0000256" key="1">
    <source>
        <dbReference type="ARBA" id="ARBA00005613"/>
    </source>
</evidence>
<gene>
    <name evidence="6" type="ORF">CCUR1050_LOCUS21307</name>
    <name evidence="7" type="ORF">CCUR1050_LOCUS21308</name>
</gene>
<evidence type="ECO:0000256" key="3">
    <source>
        <dbReference type="ARBA" id="ARBA00022833"/>
    </source>
</evidence>
<evidence type="ECO:0000313" key="6">
    <source>
        <dbReference type="EMBL" id="CAD8643623.1"/>
    </source>
</evidence>
<dbReference type="AlphaFoldDB" id="A0A6T8AD21"/>
<keyword evidence="3" id="KW-0862">Zinc</keyword>
<name>A0A6T8AD21_9CRYP</name>
<dbReference type="Pfam" id="PF03226">
    <property type="entry name" value="Yippee-Mis18"/>
    <property type="match status" value="1"/>
</dbReference>
<dbReference type="PROSITE" id="PS51792">
    <property type="entry name" value="YIPPEE"/>
    <property type="match status" value="1"/>
</dbReference>
<keyword evidence="2" id="KW-0479">Metal-binding</keyword>
<accession>A0A6T8AD21</accession>
<evidence type="ECO:0000259" key="5">
    <source>
        <dbReference type="PROSITE" id="PS51792"/>
    </source>
</evidence>
<dbReference type="GO" id="GO:0046872">
    <property type="term" value="F:metal ion binding"/>
    <property type="evidence" value="ECO:0007669"/>
    <property type="project" value="UniProtKB-KW"/>
</dbReference>
<feature type="domain" description="Yippee" evidence="5">
    <location>
        <begin position="13"/>
        <end position="110"/>
    </location>
</feature>
<evidence type="ECO:0000256" key="4">
    <source>
        <dbReference type="RuleBase" id="RU110713"/>
    </source>
</evidence>
<evidence type="ECO:0000256" key="2">
    <source>
        <dbReference type="ARBA" id="ARBA00022723"/>
    </source>
</evidence>
<evidence type="ECO:0000313" key="7">
    <source>
        <dbReference type="EMBL" id="CAD8643624.1"/>
    </source>
</evidence>
<reference evidence="7" key="1">
    <citation type="submission" date="2021-01" db="EMBL/GenBank/DDBJ databases">
        <authorList>
            <person name="Corre E."/>
            <person name="Pelletier E."/>
            <person name="Niang G."/>
            <person name="Scheremetjew M."/>
            <person name="Finn R."/>
            <person name="Kale V."/>
            <person name="Holt S."/>
            <person name="Cochrane G."/>
            <person name="Meng A."/>
            <person name="Brown T."/>
            <person name="Cohen L."/>
        </authorList>
    </citation>
    <scope>NUCLEOTIDE SEQUENCE</scope>
    <source>
        <strain evidence="7">CCAP979/52</strain>
    </source>
</reference>
<organism evidence="7">
    <name type="scientific">Cryptomonas curvata</name>
    <dbReference type="NCBI Taxonomy" id="233186"/>
    <lineage>
        <taxon>Eukaryota</taxon>
        <taxon>Cryptophyceae</taxon>
        <taxon>Cryptomonadales</taxon>
        <taxon>Cryptomonadaceae</taxon>
        <taxon>Cryptomonas</taxon>
    </lineage>
</organism>